<name>A0AAV1HWF6_9CHLO</name>
<gene>
    <name evidence="1" type="ORF">CVIRNUC_001625</name>
</gene>
<dbReference type="AlphaFoldDB" id="A0AAV1HWF6"/>
<dbReference type="EMBL" id="CAUYUE010000002">
    <property type="protein sequence ID" value="CAK0745513.1"/>
    <property type="molecule type" value="Genomic_DNA"/>
</dbReference>
<reference evidence="1 2" key="1">
    <citation type="submission" date="2023-10" db="EMBL/GenBank/DDBJ databases">
        <authorList>
            <person name="Maclean D."/>
            <person name="Macfadyen A."/>
        </authorList>
    </citation>
    <scope>NUCLEOTIDE SEQUENCE [LARGE SCALE GENOMIC DNA]</scope>
</reference>
<evidence type="ECO:0000313" key="2">
    <source>
        <dbReference type="Proteomes" id="UP001314263"/>
    </source>
</evidence>
<sequence>MGEMSLEVKMRWEDNAMPESLLRSLLATAATWEGVSWGCVEAILVALQAELCQMSKSAGRTSRADTTGYRRQLSNKQPAVWVLQRQRIAYLEALFQRAPGPGSSRELKTQSALWSSHDVPQAFVRHKGAQCPSTASCYEDTLSTQSSFAISDAASFSSELEDRLLEQALEEWHSLCQSCDRSTASLKRLSFPADLFQSVS</sequence>
<accession>A0AAV1HWF6</accession>
<keyword evidence="2" id="KW-1185">Reference proteome</keyword>
<comment type="caution">
    <text evidence="1">The sequence shown here is derived from an EMBL/GenBank/DDBJ whole genome shotgun (WGS) entry which is preliminary data.</text>
</comment>
<dbReference type="Proteomes" id="UP001314263">
    <property type="component" value="Unassembled WGS sequence"/>
</dbReference>
<evidence type="ECO:0000313" key="1">
    <source>
        <dbReference type="EMBL" id="CAK0745513.1"/>
    </source>
</evidence>
<protein>
    <submittedName>
        <fullName evidence="1">Uncharacterized protein</fullName>
    </submittedName>
</protein>
<organism evidence="1 2">
    <name type="scientific">Coccomyxa viridis</name>
    <dbReference type="NCBI Taxonomy" id="1274662"/>
    <lineage>
        <taxon>Eukaryota</taxon>
        <taxon>Viridiplantae</taxon>
        <taxon>Chlorophyta</taxon>
        <taxon>core chlorophytes</taxon>
        <taxon>Trebouxiophyceae</taxon>
        <taxon>Trebouxiophyceae incertae sedis</taxon>
        <taxon>Coccomyxaceae</taxon>
        <taxon>Coccomyxa</taxon>
    </lineage>
</organism>
<proteinExistence type="predicted"/>